<protein>
    <recommendedName>
        <fullName evidence="3">DUF4352 domain-containing protein</fullName>
    </recommendedName>
</protein>
<dbReference type="Pfam" id="PF11611">
    <property type="entry name" value="DUF4352"/>
    <property type="match status" value="1"/>
</dbReference>
<evidence type="ECO:0000313" key="5">
    <source>
        <dbReference type="Proteomes" id="UP001225605"/>
    </source>
</evidence>
<gene>
    <name evidence="4" type="ORF">CKY47_31865</name>
</gene>
<reference evidence="4 5" key="1">
    <citation type="submission" date="2017-06" db="EMBL/GenBank/DDBJ databases">
        <title>Cultured bacterium strain Saccharothrix yanglingensis Hhs.015.</title>
        <authorList>
            <person name="Xia Y."/>
        </authorList>
    </citation>
    <scope>NUCLEOTIDE SEQUENCE [LARGE SCALE GENOMIC DNA]</scope>
    <source>
        <strain evidence="4 5">Hhs.015</strain>
    </source>
</reference>
<dbReference type="Gene3D" id="2.60.40.1240">
    <property type="match status" value="1"/>
</dbReference>
<comment type="caution">
    <text evidence="4">The sequence shown here is derived from an EMBL/GenBank/DDBJ whole genome shotgun (WGS) entry which is preliminary data.</text>
</comment>
<dbReference type="InterPro" id="IPR029050">
    <property type="entry name" value="Immunoprotect_excell_Ig-like"/>
</dbReference>
<feature type="signal peptide" evidence="2">
    <location>
        <begin position="1"/>
        <end position="34"/>
    </location>
</feature>
<name>A0ABU0X8K9_9PSEU</name>
<dbReference type="EMBL" id="NSDM01000019">
    <property type="protein sequence ID" value="MDQ2588472.1"/>
    <property type="molecule type" value="Genomic_DNA"/>
</dbReference>
<sequence length="194" mass="20515">MGTSATWEVTVRAVWAVAAAAVLAGGCTGGPVQAGSTPTASAAETYPVPVQTVRPDERALHVPTTSDGDTAFTLLGLTTGIDAIIGSHAEFEAKGRFARVRMSVVNNGRSSVSFAARRHVLVDDRKGEHATDAQAMTIKRQPDVVDLGANVRLEYDVYYDLPEDAKPLALRVYGGPTLTDLKDVTGTDIPLIRP</sequence>
<proteinExistence type="predicted"/>
<evidence type="ECO:0000313" key="4">
    <source>
        <dbReference type="EMBL" id="MDQ2588472.1"/>
    </source>
</evidence>
<keyword evidence="5" id="KW-1185">Reference proteome</keyword>
<keyword evidence="1 2" id="KW-0732">Signal</keyword>
<feature type="chain" id="PRO_5045449683" description="DUF4352 domain-containing protein" evidence="2">
    <location>
        <begin position="35"/>
        <end position="194"/>
    </location>
</feature>
<evidence type="ECO:0000259" key="3">
    <source>
        <dbReference type="Pfam" id="PF11611"/>
    </source>
</evidence>
<evidence type="ECO:0000256" key="2">
    <source>
        <dbReference type="SAM" id="SignalP"/>
    </source>
</evidence>
<feature type="domain" description="DUF4352" evidence="3">
    <location>
        <begin position="89"/>
        <end position="174"/>
    </location>
</feature>
<dbReference type="InterPro" id="IPR029051">
    <property type="entry name" value="DUF4352"/>
</dbReference>
<evidence type="ECO:0000256" key="1">
    <source>
        <dbReference type="ARBA" id="ARBA00022729"/>
    </source>
</evidence>
<accession>A0ABU0X8K9</accession>
<dbReference type="Proteomes" id="UP001225605">
    <property type="component" value="Unassembled WGS sequence"/>
</dbReference>
<organism evidence="4 5">
    <name type="scientific">Saccharothrix yanglingensis</name>
    <dbReference type="NCBI Taxonomy" id="659496"/>
    <lineage>
        <taxon>Bacteria</taxon>
        <taxon>Bacillati</taxon>
        <taxon>Actinomycetota</taxon>
        <taxon>Actinomycetes</taxon>
        <taxon>Pseudonocardiales</taxon>
        <taxon>Pseudonocardiaceae</taxon>
        <taxon>Saccharothrix</taxon>
    </lineage>
</organism>